<protein>
    <submittedName>
        <fullName evidence="4">Uncharacterized protein YkwD</fullName>
    </submittedName>
</protein>
<dbReference type="InterPro" id="IPR014044">
    <property type="entry name" value="CAP_dom"/>
</dbReference>
<dbReference type="SUPFAM" id="SSF55797">
    <property type="entry name" value="PR-1-like"/>
    <property type="match status" value="1"/>
</dbReference>
<dbReference type="Pfam" id="PF00188">
    <property type="entry name" value="CAP"/>
    <property type="match status" value="1"/>
</dbReference>
<dbReference type="EMBL" id="QGGY01000005">
    <property type="protein sequence ID" value="PWJ76109.1"/>
    <property type="molecule type" value="Genomic_DNA"/>
</dbReference>
<dbReference type="AlphaFoldDB" id="A0AB73T4Y1"/>
<name>A0AB73T4Y1_9FIRM</name>
<gene>
    <name evidence="4" type="ORF">C7383_105144</name>
</gene>
<feature type="compositionally biased region" description="Basic and acidic residues" evidence="1">
    <location>
        <begin position="106"/>
        <end position="120"/>
    </location>
</feature>
<organism evidence="4 5">
    <name type="scientific">Murimonas intestini</name>
    <dbReference type="NCBI Taxonomy" id="1337051"/>
    <lineage>
        <taxon>Bacteria</taxon>
        <taxon>Bacillati</taxon>
        <taxon>Bacillota</taxon>
        <taxon>Clostridia</taxon>
        <taxon>Lachnospirales</taxon>
        <taxon>Lachnospiraceae</taxon>
        <taxon>Murimonas</taxon>
    </lineage>
</organism>
<sequence>MKTKTVLAMLSLTLAGILPLNAQAADTAGNYSQLNGLANGQIKVVAGSPAEVRKQLESLGIKCDDLGGVDCPVIQIPCLPQKPERPETPDTEKPETPDTELPEAPDTEKPGTPDTEKPETPDTDLPEIPDTEKPETPDTELPEAPDTEKPETPDTDLPEIPDTEKPETPDTESPETPDTDSSQSELSEFAREVGRLVNEERRKNGLGDLELRVDISAAAQVRAVETEISFSHTRPDGRSFSTALDDKGISYRMSGENIAWGQKTPEEVMKGWMNSEGHRANILNKNYTSIGVGYYQNAGGVNYWTQIFTS</sequence>
<feature type="domain" description="SCP" evidence="3">
    <location>
        <begin position="195"/>
        <end position="308"/>
    </location>
</feature>
<dbReference type="PANTHER" id="PTHR31157:SF1">
    <property type="entry name" value="SCP DOMAIN-CONTAINING PROTEIN"/>
    <property type="match status" value="1"/>
</dbReference>
<feature type="region of interest" description="Disordered" evidence="1">
    <location>
        <begin position="78"/>
        <end position="190"/>
    </location>
</feature>
<evidence type="ECO:0000259" key="3">
    <source>
        <dbReference type="Pfam" id="PF00188"/>
    </source>
</evidence>
<proteinExistence type="predicted"/>
<feature type="signal peptide" evidence="2">
    <location>
        <begin position="1"/>
        <end position="24"/>
    </location>
</feature>
<dbReference type="InterPro" id="IPR035940">
    <property type="entry name" value="CAP_sf"/>
</dbReference>
<evidence type="ECO:0000256" key="2">
    <source>
        <dbReference type="SAM" id="SignalP"/>
    </source>
</evidence>
<dbReference type="Proteomes" id="UP000245412">
    <property type="component" value="Unassembled WGS sequence"/>
</dbReference>
<reference evidence="4 5" key="1">
    <citation type="submission" date="2018-05" db="EMBL/GenBank/DDBJ databases">
        <authorList>
            <person name="Goeker M."/>
            <person name="Huntemann M."/>
            <person name="Clum A."/>
            <person name="Pillay M."/>
            <person name="Palaniappan K."/>
            <person name="Varghese N."/>
            <person name="Mikhailova N."/>
            <person name="Stamatis D."/>
            <person name="Reddy T."/>
            <person name="Daum C."/>
            <person name="Shapiro N."/>
            <person name="Ivanova N."/>
            <person name="Kyrpides N."/>
            <person name="Woyke T."/>
        </authorList>
    </citation>
    <scope>NUCLEOTIDE SEQUENCE [LARGE SCALE GENOMIC DNA]</scope>
    <source>
        <strain evidence="4 5">DSM 26524</strain>
    </source>
</reference>
<feature type="compositionally biased region" description="Basic and acidic residues" evidence="1">
    <location>
        <begin position="82"/>
        <end position="96"/>
    </location>
</feature>
<keyword evidence="2" id="KW-0732">Signal</keyword>
<evidence type="ECO:0000256" key="1">
    <source>
        <dbReference type="SAM" id="MobiDB-lite"/>
    </source>
</evidence>
<dbReference type="PANTHER" id="PTHR31157">
    <property type="entry name" value="SCP DOMAIN-CONTAINING PROTEIN"/>
    <property type="match status" value="1"/>
</dbReference>
<evidence type="ECO:0000313" key="4">
    <source>
        <dbReference type="EMBL" id="PWJ76109.1"/>
    </source>
</evidence>
<comment type="caution">
    <text evidence="4">The sequence shown here is derived from an EMBL/GenBank/DDBJ whole genome shotgun (WGS) entry which is preliminary data.</text>
</comment>
<accession>A0AB73T4Y1</accession>
<evidence type="ECO:0000313" key="5">
    <source>
        <dbReference type="Proteomes" id="UP000245412"/>
    </source>
</evidence>
<dbReference type="CDD" id="cd05379">
    <property type="entry name" value="CAP_bacterial"/>
    <property type="match status" value="1"/>
</dbReference>
<dbReference type="Gene3D" id="3.40.33.10">
    <property type="entry name" value="CAP"/>
    <property type="match status" value="1"/>
</dbReference>
<feature type="chain" id="PRO_5044506237" evidence="2">
    <location>
        <begin position="25"/>
        <end position="310"/>
    </location>
</feature>
<dbReference type="RefSeq" id="WP_109626176.1">
    <property type="nucleotide sequence ID" value="NZ_JANKBI010000003.1"/>
</dbReference>
<keyword evidence="5" id="KW-1185">Reference proteome</keyword>
<feature type="compositionally biased region" description="Acidic residues" evidence="1">
    <location>
        <begin position="169"/>
        <end position="178"/>
    </location>
</feature>